<dbReference type="GO" id="GO:0046872">
    <property type="term" value="F:metal ion binding"/>
    <property type="evidence" value="ECO:0007669"/>
    <property type="project" value="UniProtKB-KW"/>
</dbReference>
<evidence type="ECO:0000313" key="19">
    <source>
        <dbReference type="EnsemblPlants" id="KRH17548"/>
    </source>
</evidence>
<dbReference type="Gramene" id="KRH17548">
    <property type="protein sequence ID" value="KRH17548"/>
    <property type="gene ID" value="GLYMA_14G224100"/>
</dbReference>
<keyword evidence="9" id="KW-0479">Metal-binding</keyword>
<reference evidence="19" key="2">
    <citation type="submission" date="2018-02" db="UniProtKB">
        <authorList>
            <consortium name="EnsemblPlants"/>
        </authorList>
    </citation>
    <scope>IDENTIFICATION</scope>
    <source>
        <strain evidence="19">Williams 82</strain>
    </source>
</reference>
<accession>A0A0R0GGF2</accession>
<dbReference type="SUPFAM" id="SSF103511">
    <property type="entry name" value="Chlorophyll a-b binding protein"/>
    <property type="match status" value="1"/>
</dbReference>
<evidence type="ECO:0000256" key="9">
    <source>
        <dbReference type="ARBA" id="ARBA00022723"/>
    </source>
</evidence>
<evidence type="ECO:0000256" key="16">
    <source>
        <dbReference type="PIRSR" id="PIRSR601344-1"/>
    </source>
</evidence>
<evidence type="ECO:0000256" key="1">
    <source>
        <dbReference type="ARBA" id="ARBA00004334"/>
    </source>
</evidence>
<dbReference type="InterPro" id="IPR001344">
    <property type="entry name" value="Chloro_AB-bd_pln"/>
</dbReference>
<feature type="binding site" description="axial binding residue" evidence="16">
    <location>
        <position position="97"/>
    </location>
    <ligand>
        <name>chlorophyll b</name>
        <dbReference type="ChEBI" id="CHEBI:61721"/>
        <label>1</label>
    </ligand>
    <ligandPart>
        <name>Mg</name>
        <dbReference type="ChEBI" id="CHEBI:25107"/>
    </ligandPart>
</feature>
<feature type="binding site" evidence="16">
    <location>
        <position position="141"/>
    </location>
    <ligand>
        <name>chlorophyll a</name>
        <dbReference type="ChEBI" id="CHEBI:58416"/>
        <label>1</label>
    </ligand>
</feature>
<evidence type="ECO:0000313" key="18">
    <source>
        <dbReference type="EMBL" id="KRH17548.1"/>
    </source>
</evidence>
<reference evidence="18" key="3">
    <citation type="submission" date="2018-07" db="EMBL/GenBank/DDBJ databases">
        <title>WGS assembly of Glycine max.</title>
        <authorList>
            <person name="Schmutz J."/>
            <person name="Cannon S."/>
            <person name="Schlueter J."/>
            <person name="Ma J."/>
            <person name="Mitros T."/>
            <person name="Nelson W."/>
            <person name="Hyten D."/>
            <person name="Song Q."/>
            <person name="Thelen J."/>
            <person name="Cheng J."/>
            <person name="Xu D."/>
            <person name="Hellsten U."/>
            <person name="May G."/>
            <person name="Yu Y."/>
            <person name="Sakurai T."/>
            <person name="Umezawa T."/>
            <person name="Bhattacharyya M."/>
            <person name="Sandhu D."/>
            <person name="Valliyodan B."/>
            <person name="Lindquist E."/>
            <person name="Peto M."/>
            <person name="Grant D."/>
            <person name="Shu S."/>
            <person name="Goodstein D."/>
            <person name="Barry K."/>
            <person name="Futrell-Griggs M."/>
            <person name="Abernathy B."/>
            <person name="Du J."/>
            <person name="Tian Z."/>
            <person name="Zhu L."/>
            <person name="Gill N."/>
            <person name="Joshi T."/>
            <person name="Libault M."/>
            <person name="Sethuraman A."/>
            <person name="Zhang X."/>
            <person name="Shinozaki K."/>
            <person name="Nguyen H."/>
            <person name="Wing R."/>
            <person name="Cregan P."/>
            <person name="Specht J."/>
            <person name="Grimwood J."/>
            <person name="Rokhsar D."/>
            <person name="Stacey G."/>
            <person name="Shoemaker R."/>
            <person name="Jackson S."/>
        </authorList>
    </citation>
    <scope>NUCLEOTIDE SEQUENCE</scope>
    <source>
        <tissue evidence="18">Callus</tissue>
    </source>
</reference>
<name>A0A0R0GGF2_SOYBN</name>
<evidence type="ECO:0000313" key="20">
    <source>
        <dbReference type="Proteomes" id="UP000008827"/>
    </source>
</evidence>
<gene>
    <name evidence="18" type="ORF">GLYMA_14G224100</name>
</gene>
<comment type="function">
    <text evidence="17">The light-harvesting complex (LHC) functions as a light receptor, it captures and delivers excitation energy to photosystems with which it is closely associated.</text>
</comment>
<evidence type="ECO:0000256" key="7">
    <source>
        <dbReference type="ARBA" id="ARBA00022640"/>
    </source>
</evidence>
<evidence type="ECO:0000256" key="10">
    <source>
        <dbReference type="ARBA" id="ARBA00022836"/>
    </source>
</evidence>
<dbReference type="Pfam" id="PF00504">
    <property type="entry name" value="Chloroa_b-bind"/>
    <property type="match status" value="1"/>
</dbReference>
<protein>
    <recommendedName>
        <fullName evidence="17">Chlorophyll a-b binding protein, chloroplastic</fullName>
    </recommendedName>
</protein>
<keyword evidence="20" id="KW-1185">Reference proteome</keyword>
<evidence type="ECO:0000256" key="4">
    <source>
        <dbReference type="ARBA" id="ARBA00022528"/>
    </source>
</evidence>
<keyword evidence="11" id="KW-0460">Magnesium</keyword>
<evidence type="ECO:0000256" key="2">
    <source>
        <dbReference type="ARBA" id="ARBA00007259"/>
    </source>
</evidence>
<reference evidence="18 19" key="1">
    <citation type="journal article" date="2010" name="Nature">
        <title>Genome sequence of the palaeopolyploid soybean.</title>
        <authorList>
            <person name="Schmutz J."/>
            <person name="Cannon S.B."/>
            <person name="Schlueter J."/>
            <person name="Ma J."/>
            <person name="Mitros T."/>
            <person name="Nelson W."/>
            <person name="Hyten D.L."/>
            <person name="Song Q."/>
            <person name="Thelen J.J."/>
            <person name="Cheng J."/>
            <person name="Xu D."/>
            <person name="Hellsten U."/>
            <person name="May G.D."/>
            <person name="Yu Y."/>
            <person name="Sakurai T."/>
            <person name="Umezawa T."/>
            <person name="Bhattacharyya M.K."/>
            <person name="Sandhu D."/>
            <person name="Valliyodan B."/>
            <person name="Lindquist E."/>
            <person name="Peto M."/>
            <person name="Grant D."/>
            <person name="Shu S."/>
            <person name="Goodstein D."/>
            <person name="Barry K."/>
            <person name="Futrell-Griggs M."/>
            <person name="Abernathy B."/>
            <person name="Du J."/>
            <person name="Tian Z."/>
            <person name="Zhu L."/>
            <person name="Gill N."/>
            <person name="Joshi T."/>
            <person name="Libault M."/>
            <person name="Sethuraman A."/>
            <person name="Zhang X.-C."/>
            <person name="Shinozaki K."/>
            <person name="Nguyen H.T."/>
            <person name="Wing R.A."/>
            <person name="Cregan P."/>
            <person name="Specht J."/>
            <person name="Grimwood J."/>
            <person name="Rokhsar D."/>
            <person name="Stacey G."/>
            <person name="Shoemaker R.C."/>
            <person name="Jackson S.A."/>
        </authorList>
    </citation>
    <scope>NUCLEOTIDE SEQUENCE</scope>
    <source>
        <strain evidence="19">cv. Williams 82</strain>
        <tissue evidence="18">Callus</tissue>
    </source>
</reference>
<evidence type="ECO:0000256" key="11">
    <source>
        <dbReference type="ARBA" id="ARBA00022842"/>
    </source>
</evidence>
<dbReference type="InParanoid" id="A0A0R0GGF2"/>
<evidence type="ECO:0000256" key="8">
    <source>
        <dbReference type="ARBA" id="ARBA00022692"/>
    </source>
</evidence>
<dbReference type="EMBL" id="CM000847">
    <property type="protein sequence ID" value="KRH17548.1"/>
    <property type="molecule type" value="Genomic_DNA"/>
</dbReference>
<keyword evidence="15" id="KW-0472">Membrane</keyword>
<evidence type="ECO:0000256" key="5">
    <source>
        <dbReference type="ARBA" id="ARBA00022531"/>
    </source>
</evidence>
<evidence type="ECO:0000256" key="3">
    <source>
        <dbReference type="ARBA" id="ARBA00022494"/>
    </source>
</evidence>
<dbReference type="GO" id="GO:0009522">
    <property type="term" value="C:photosystem I"/>
    <property type="evidence" value="ECO:0007669"/>
    <property type="project" value="UniProtKB-KW"/>
</dbReference>
<dbReference type="GO" id="GO:0009768">
    <property type="term" value="P:photosynthesis, light harvesting in photosystem I"/>
    <property type="evidence" value="ECO:0000318"/>
    <property type="project" value="GO_Central"/>
</dbReference>
<keyword evidence="4 17" id="KW-0150">Chloroplast</keyword>
<organism evidence="18">
    <name type="scientific">Glycine max</name>
    <name type="common">Soybean</name>
    <name type="synonym">Glycine hispida</name>
    <dbReference type="NCBI Taxonomy" id="3847"/>
    <lineage>
        <taxon>Eukaryota</taxon>
        <taxon>Viridiplantae</taxon>
        <taxon>Streptophyta</taxon>
        <taxon>Embryophyta</taxon>
        <taxon>Tracheophyta</taxon>
        <taxon>Spermatophyta</taxon>
        <taxon>Magnoliopsida</taxon>
        <taxon>eudicotyledons</taxon>
        <taxon>Gunneridae</taxon>
        <taxon>Pentapetalae</taxon>
        <taxon>rosids</taxon>
        <taxon>fabids</taxon>
        <taxon>Fabales</taxon>
        <taxon>Fabaceae</taxon>
        <taxon>Papilionoideae</taxon>
        <taxon>50 kb inversion clade</taxon>
        <taxon>NPAAA clade</taxon>
        <taxon>indigoferoid/millettioid clade</taxon>
        <taxon>Phaseoleae</taxon>
        <taxon>Glycine</taxon>
        <taxon>Glycine subgen. Soja</taxon>
    </lineage>
</organism>
<dbReference type="STRING" id="3847.A0A0R0GGF2"/>
<keyword evidence="5 17" id="KW-0602">Photosynthesis</keyword>
<dbReference type="Proteomes" id="UP000008827">
    <property type="component" value="Chromosome 14"/>
</dbReference>
<keyword evidence="12" id="KW-1133">Transmembrane helix</keyword>
<keyword evidence="7 17" id="KW-0934">Plastid</keyword>
<dbReference type="GO" id="GO:0009416">
    <property type="term" value="P:response to light stimulus"/>
    <property type="evidence" value="ECO:0000318"/>
    <property type="project" value="GO_Central"/>
</dbReference>
<evidence type="ECO:0000256" key="6">
    <source>
        <dbReference type="ARBA" id="ARBA00022553"/>
    </source>
</evidence>
<feature type="binding site" evidence="16">
    <location>
        <position position="95"/>
    </location>
    <ligand>
        <name>chlorophyll a</name>
        <dbReference type="ChEBI" id="CHEBI:58416"/>
        <label>1</label>
    </ligand>
</feature>
<dbReference type="PANTHER" id="PTHR21649">
    <property type="entry name" value="CHLOROPHYLL A/B BINDING PROTEIN"/>
    <property type="match status" value="1"/>
</dbReference>
<evidence type="ECO:0000256" key="13">
    <source>
        <dbReference type="ARBA" id="ARBA00022991"/>
    </source>
</evidence>
<feature type="binding site" evidence="16">
    <location>
        <position position="92"/>
    </location>
    <ligand>
        <name>chlorophyll a</name>
        <dbReference type="ChEBI" id="CHEBI:58416"/>
        <label>1</label>
    </ligand>
</feature>
<dbReference type="GO" id="GO:0009523">
    <property type="term" value="C:photosystem II"/>
    <property type="evidence" value="ECO:0007669"/>
    <property type="project" value="UniProtKB-KW"/>
</dbReference>
<keyword evidence="6" id="KW-0597">Phosphoprotein</keyword>
<dbReference type="GO" id="GO:0009535">
    <property type="term" value="C:chloroplast thylakoid membrane"/>
    <property type="evidence" value="ECO:0007669"/>
    <property type="project" value="UniProtKB-SubCell"/>
</dbReference>
<dbReference type="Gene3D" id="1.10.3460.10">
    <property type="entry name" value="Chlorophyll a/b binding protein domain"/>
    <property type="match status" value="2"/>
</dbReference>
<evidence type="ECO:0000256" key="12">
    <source>
        <dbReference type="ARBA" id="ARBA00022989"/>
    </source>
</evidence>
<dbReference type="GO" id="GO:0016168">
    <property type="term" value="F:chlorophyll binding"/>
    <property type="evidence" value="ECO:0007669"/>
    <property type="project" value="UniProtKB-KW"/>
</dbReference>
<keyword evidence="13 17" id="KW-0157">Chromophore</keyword>
<evidence type="ECO:0000256" key="14">
    <source>
        <dbReference type="ARBA" id="ARBA00023078"/>
    </source>
</evidence>
<keyword evidence="17" id="KW-0604">Photosystem II</keyword>
<keyword evidence="10 17" id="KW-0603">Photosystem I</keyword>
<keyword evidence="8" id="KW-0812">Transmembrane</keyword>
<evidence type="ECO:0000256" key="15">
    <source>
        <dbReference type="ARBA" id="ARBA00023136"/>
    </source>
</evidence>
<dbReference type="EnsemblPlants" id="KRH17548">
    <property type="protein sequence ID" value="KRH17548"/>
    <property type="gene ID" value="GLYMA_14G224100"/>
</dbReference>
<keyword evidence="3 16" id="KW-0148">Chlorophyll</keyword>
<proteinExistence type="inferred from homology"/>
<dbReference type="InterPro" id="IPR022796">
    <property type="entry name" value="Chloroa_b-bind"/>
</dbReference>
<evidence type="ECO:0000256" key="17">
    <source>
        <dbReference type="RuleBase" id="RU363080"/>
    </source>
</evidence>
<keyword evidence="14 17" id="KW-0793">Thylakoid</keyword>
<comment type="subcellular location">
    <subcellularLocation>
        <location evidence="1 17">Plastid</location>
        <location evidence="1 17">Chloroplast thylakoid membrane</location>
    </subcellularLocation>
</comment>
<dbReference type="AlphaFoldDB" id="A0A0R0GGF2"/>
<sequence>MKEVRMKKIEDLLENLTEFSNKGIVGWNALGNLENGGHRDGVEAGSFWYGEDGPPWLGSISYKYPSYLTGEMPGDYDFDIVGLGQDPVEFFEILHARWVTLAFVSAVIPKILNLLGAVHFVEPVWWRAGYSKLKVNTLDYLRIQGLHLAGRALFDPLNLSNDPEAFEELKVKEVKNGSLIDHISDPFHNNLLGSLNFIKIVM</sequence>
<comment type="similarity">
    <text evidence="2 17">Belongs to the light-harvesting chlorophyll a/b-binding (LHC) protein family.</text>
</comment>